<protein>
    <recommendedName>
        <fullName evidence="5">THAP-type domain-containing protein</fullName>
    </recommendedName>
</protein>
<proteinExistence type="predicted"/>
<reference evidence="6" key="2">
    <citation type="submission" date="2023-03" db="EMBL/GenBank/DDBJ databases">
        <authorList>
            <person name="Inwood S.N."/>
            <person name="Skelly J.G."/>
            <person name="Guhlin J."/>
            <person name="Harrop T.W.R."/>
            <person name="Goldson S.G."/>
            <person name="Dearden P.K."/>
        </authorList>
    </citation>
    <scope>NUCLEOTIDE SEQUENCE</scope>
    <source>
        <strain evidence="6">Lincoln</strain>
        <tissue evidence="6">Whole body</tissue>
    </source>
</reference>
<evidence type="ECO:0000256" key="2">
    <source>
        <dbReference type="ARBA" id="ARBA00022771"/>
    </source>
</evidence>
<sequence>NSKIIGQWSGILEQNWDFDENSNEFICDDHFDERYIIRKDVITIPGQESFISERRKIILKENAIPTLKKSTLPSENETGSTASNICDSVVMANKVPVDSMGAEFNIEQDITEVESRLTESSDFSTQDLIKNLEINKLPKKWSWVDDHN</sequence>
<organism evidence="6 7">
    <name type="scientific">Microctonus hyperodae</name>
    <name type="common">Parasitoid wasp</name>
    <dbReference type="NCBI Taxonomy" id="165561"/>
    <lineage>
        <taxon>Eukaryota</taxon>
        <taxon>Metazoa</taxon>
        <taxon>Ecdysozoa</taxon>
        <taxon>Arthropoda</taxon>
        <taxon>Hexapoda</taxon>
        <taxon>Insecta</taxon>
        <taxon>Pterygota</taxon>
        <taxon>Neoptera</taxon>
        <taxon>Endopterygota</taxon>
        <taxon>Hymenoptera</taxon>
        <taxon>Apocrita</taxon>
        <taxon>Ichneumonoidea</taxon>
        <taxon>Braconidae</taxon>
        <taxon>Euphorinae</taxon>
        <taxon>Microctonus</taxon>
    </lineage>
</organism>
<comment type="caution">
    <text evidence="6">The sequence shown here is derived from an EMBL/GenBank/DDBJ whole genome shotgun (WGS) entry which is preliminary data.</text>
</comment>
<keyword evidence="7" id="KW-1185">Reference proteome</keyword>
<dbReference type="EMBL" id="JAQQBR010002183">
    <property type="protein sequence ID" value="KAK0157248.1"/>
    <property type="molecule type" value="Genomic_DNA"/>
</dbReference>
<evidence type="ECO:0000313" key="6">
    <source>
        <dbReference type="EMBL" id="KAK0157248.1"/>
    </source>
</evidence>
<accession>A0AA39C3M3</accession>
<reference evidence="6" key="1">
    <citation type="journal article" date="2023" name="bioRxiv">
        <title>Scaffold-level genome assemblies of two parasitoid biocontrol wasps reveal the parthenogenesis mechanism and an associated novel virus.</title>
        <authorList>
            <person name="Inwood S."/>
            <person name="Skelly J."/>
            <person name="Guhlin J."/>
            <person name="Harrop T."/>
            <person name="Goldson S."/>
            <person name="Dearden P."/>
        </authorList>
    </citation>
    <scope>NUCLEOTIDE SEQUENCE</scope>
    <source>
        <strain evidence="6">Lincoln</strain>
        <tissue evidence="6">Whole body</tissue>
    </source>
</reference>
<evidence type="ECO:0000313" key="7">
    <source>
        <dbReference type="Proteomes" id="UP001168972"/>
    </source>
</evidence>
<dbReference type="InterPro" id="IPR006612">
    <property type="entry name" value="THAP_Znf"/>
</dbReference>
<keyword evidence="2" id="KW-0863">Zinc-finger</keyword>
<keyword evidence="4" id="KW-0238">DNA-binding</keyword>
<name>A0AA39C3M3_MICHY</name>
<evidence type="ECO:0000259" key="5">
    <source>
        <dbReference type="Pfam" id="PF05485"/>
    </source>
</evidence>
<dbReference type="GO" id="GO:0008270">
    <property type="term" value="F:zinc ion binding"/>
    <property type="evidence" value="ECO:0007669"/>
    <property type="project" value="UniProtKB-KW"/>
</dbReference>
<feature type="non-terminal residue" evidence="6">
    <location>
        <position position="1"/>
    </location>
</feature>
<evidence type="ECO:0000256" key="4">
    <source>
        <dbReference type="ARBA" id="ARBA00023125"/>
    </source>
</evidence>
<gene>
    <name evidence="6" type="ORF">PV327_011318</name>
</gene>
<feature type="domain" description="THAP-type" evidence="5">
    <location>
        <begin position="6"/>
        <end position="67"/>
    </location>
</feature>
<dbReference type="Proteomes" id="UP001168972">
    <property type="component" value="Unassembled WGS sequence"/>
</dbReference>
<keyword evidence="1" id="KW-0479">Metal-binding</keyword>
<evidence type="ECO:0000256" key="1">
    <source>
        <dbReference type="ARBA" id="ARBA00022723"/>
    </source>
</evidence>
<dbReference type="Pfam" id="PF05485">
    <property type="entry name" value="THAP"/>
    <property type="match status" value="1"/>
</dbReference>
<dbReference type="AlphaFoldDB" id="A0AA39C3M3"/>
<dbReference type="GO" id="GO:0003677">
    <property type="term" value="F:DNA binding"/>
    <property type="evidence" value="ECO:0007669"/>
    <property type="project" value="UniProtKB-KW"/>
</dbReference>
<keyword evidence="3" id="KW-0862">Zinc</keyword>
<evidence type="ECO:0000256" key="3">
    <source>
        <dbReference type="ARBA" id="ARBA00022833"/>
    </source>
</evidence>